<dbReference type="Proteomes" id="UP000219440">
    <property type="component" value="Unassembled WGS sequence"/>
</dbReference>
<evidence type="ECO:0000313" key="2">
    <source>
        <dbReference type="Proteomes" id="UP000219440"/>
    </source>
</evidence>
<dbReference type="EMBL" id="OCST01000001">
    <property type="protein sequence ID" value="SOE48386.1"/>
    <property type="molecule type" value="Genomic_DNA"/>
</dbReference>
<protein>
    <submittedName>
        <fullName evidence="1">Uncharacterized protein</fullName>
    </submittedName>
</protein>
<gene>
    <name evidence="1" type="ORF">SAMN06296378_0252</name>
</gene>
<sequence length="58" mass="5919">MTGRLPLLRVSAPVDDGVMAGIHSVTVLGSQIAFQVAFSGHSVVASEAGTRQSAPNAR</sequence>
<evidence type="ECO:0000313" key="1">
    <source>
        <dbReference type="EMBL" id="SOE48386.1"/>
    </source>
</evidence>
<dbReference type="AlphaFoldDB" id="A0A2C8YDM2"/>
<accession>A0A2C8YDM2</accession>
<reference evidence="1 2" key="1">
    <citation type="submission" date="2017-09" db="EMBL/GenBank/DDBJ databases">
        <authorList>
            <person name="Ehlers B."/>
            <person name="Leendertz F.H."/>
        </authorList>
    </citation>
    <scope>NUCLEOTIDE SEQUENCE [LARGE SCALE GENOMIC DNA]</scope>
    <source>
        <strain evidence="1 2">CGMCC 1.05381</strain>
    </source>
</reference>
<organism evidence="1 2">
    <name type="scientific">Salinibacterium xinjiangense</name>
    <dbReference type="NCBI Taxonomy" id="386302"/>
    <lineage>
        <taxon>Bacteria</taxon>
        <taxon>Bacillati</taxon>
        <taxon>Actinomycetota</taxon>
        <taxon>Actinomycetes</taxon>
        <taxon>Micrococcales</taxon>
        <taxon>Microbacteriaceae</taxon>
        <taxon>Salinibacterium</taxon>
    </lineage>
</organism>
<name>A0A2C8YDM2_9MICO</name>
<proteinExistence type="predicted"/>
<keyword evidence="2" id="KW-1185">Reference proteome</keyword>